<dbReference type="SUPFAM" id="SSF51306">
    <property type="entry name" value="LexA/Signal peptidase"/>
    <property type="match status" value="1"/>
</dbReference>
<dbReference type="PROSITE" id="PS00761">
    <property type="entry name" value="SPASE_I_3"/>
    <property type="match status" value="1"/>
</dbReference>
<feature type="domain" description="Peptidase S26" evidence="14">
    <location>
        <begin position="10"/>
        <end position="172"/>
    </location>
</feature>
<name>A0A6N8CUR4_9BACI</name>
<comment type="subcellular location">
    <subcellularLocation>
        <location evidence="2">Cell membrane</location>
        <topology evidence="2">Single-pass type II membrane protein</topology>
    </subcellularLocation>
    <subcellularLocation>
        <location evidence="13">Membrane</location>
        <topology evidence="13">Single-pass type II membrane protein</topology>
    </subcellularLocation>
</comment>
<dbReference type="FunFam" id="2.10.109.10:FF:000008">
    <property type="entry name" value="Signal peptidase I"/>
    <property type="match status" value="1"/>
</dbReference>
<feature type="active site" evidence="11">
    <location>
        <position position="40"/>
    </location>
</feature>
<dbReference type="EMBL" id="WNHB01000010">
    <property type="protein sequence ID" value="MTT31906.1"/>
    <property type="molecule type" value="Genomic_DNA"/>
</dbReference>
<keyword evidence="10 12" id="KW-0472">Membrane</keyword>
<protein>
    <recommendedName>
        <fullName evidence="4 12">Signal peptidase I</fullName>
        <ecNumber evidence="4 12">3.4.21.89</ecNumber>
    </recommendedName>
</protein>
<feature type="active site" evidence="11">
    <location>
        <position position="81"/>
    </location>
</feature>
<feature type="transmembrane region" description="Helical" evidence="12">
    <location>
        <begin position="12"/>
        <end position="36"/>
    </location>
</feature>
<accession>A0A6N8CUR4</accession>
<keyword evidence="5" id="KW-1003">Cell membrane</keyword>
<evidence type="ECO:0000256" key="13">
    <source>
        <dbReference type="RuleBase" id="RU362042"/>
    </source>
</evidence>
<evidence type="ECO:0000256" key="10">
    <source>
        <dbReference type="ARBA" id="ARBA00023136"/>
    </source>
</evidence>
<dbReference type="CDD" id="cd06530">
    <property type="entry name" value="S26_SPase_I"/>
    <property type="match status" value="1"/>
</dbReference>
<evidence type="ECO:0000256" key="9">
    <source>
        <dbReference type="ARBA" id="ARBA00022989"/>
    </source>
</evidence>
<dbReference type="InterPro" id="IPR019756">
    <property type="entry name" value="Pept_S26A_signal_pept_1_Ser-AS"/>
</dbReference>
<dbReference type="InterPro" id="IPR019757">
    <property type="entry name" value="Pept_S26A_signal_pept_1_Lys-AS"/>
</dbReference>
<dbReference type="Gene3D" id="2.10.109.10">
    <property type="entry name" value="Umud Fragment, subunit A"/>
    <property type="match status" value="1"/>
</dbReference>
<proteinExistence type="inferred from homology"/>
<comment type="caution">
    <text evidence="15">The sequence shown here is derived from an EMBL/GenBank/DDBJ whole genome shotgun (WGS) entry which is preliminary data.</text>
</comment>
<dbReference type="RefSeq" id="WP_155218402.1">
    <property type="nucleotide sequence ID" value="NZ_WNHB01000010.1"/>
</dbReference>
<keyword evidence="16" id="KW-1185">Reference proteome</keyword>
<dbReference type="GO" id="GO:0009003">
    <property type="term" value="F:signal peptidase activity"/>
    <property type="evidence" value="ECO:0007669"/>
    <property type="project" value="UniProtKB-EC"/>
</dbReference>
<dbReference type="PRINTS" id="PR00727">
    <property type="entry name" value="LEADERPTASE"/>
</dbReference>
<dbReference type="InterPro" id="IPR019533">
    <property type="entry name" value="Peptidase_S26"/>
</dbReference>
<evidence type="ECO:0000256" key="8">
    <source>
        <dbReference type="ARBA" id="ARBA00022801"/>
    </source>
</evidence>
<evidence type="ECO:0000256" key="3">
    <source>
        <dbReference type="ARBA" id="ARBA00009370"/>
    </source>
</evidence>
<dbReference type="PANTHER" id="PTHR43390">
    <property type="entry name" value="SIGNAL PEPTIDASE I"/>
    <property type="match status" value="1"/>
</dbReference>
<dbReference type="PROSITE" id="PS00501">
    <property type="entry name" value="SPASE_I_1"/>
    <property type="match status" value="1"/>
</dbReference>
<dbReference type="GO" id="GO:0004252">
    <property type="term" value="F:serine-type endopeptidase activity"/>
    <property type="evidence" value="ECO:0007669"/>
    <property type="project" value="InterPro"/>
</dbReference>
<dbReference type="PROSITE" id="PS00760">
    <property type="entry name" value="SPASE_I_2"/>
    <property type="match status" value="1"/>
</dbReference>
<reference evidence="15 16" key="1">
    <citation type="submission" date="2019-11" db="EMBL/GenBank/DDBJ databases">
        <title>Terrilactibacillus tamarindus sp. nov. BCM23-1 isolated from bark of Tamarindus indica.</title>
        <authorList>
            <person name="Kingkaew E."/>
            <person name="Tanasupawat S."/>
        </authorList>
    </citation>
    <scope>NUCLEOTIDE SEQUENCE [LARGE SCALE GENOMIC DNA]</scope>
    <source>
        <strain evidence="15 16">BCM23-1</strain>
    </source>
</reference>
<dbReference type="EC" id="3.4.21.89" evidence="4 12"/>
<dbReference type="GO" id="GO:0006465">
    <property type="term" value="P:signal peptide processing"/>
    <property type="evidence" value="ECO:0007669"/>
    <property type="project" value="InterPro"/>
</dbReference>
<evidence type="ECO:0000313" key="16">
    <source>
        <dbReference type="Proteomes" id="UP000440978"/>
    </source>
</evidence>
<dbReference type="NCBIfam" id="TIGR02227">
    <property type="entry name" value="sigpep_I_bact"/>
    <property type="match status" value="1"/>
</dbReference>
<keyword evidence="7 12" id="KW-0812">Transmembrane</keyword>
<dbReference type="PANTHER" id="PTHR43390:SF1">
    <property type="entry name" value="CHLOROPLAST PROCESSING PEPTIDASE"/>
    <property type="match status" value="1"/>
</dbReference>
<keyword evidence="9 12" id="KW-1133">Transmembrane helix</keyword>
<dbReference type="OrthoDB" id="9802919at2"/>
<keyword evidence="8 12" id="KW-0378">Hydrolase</keyword>
<evidence type="ECO:0000256" key="11">
    <source>
        <dbReference type="PIRSR" id="PIRSR600223-1"/>
    </source>
</evidence>
<evidence type="ECO:0000256" key="4">
    <source>
        <dbReference type="ARBA" id="ARBA00013208"/>
    </source>
</evidence>
<comment type="similarity">
    <text evidence="3 13">Belongs to the peptidase S26 family.</text>
</comment>
<organism evidence="15 16">
    <name type="scientific">Terrilactibacillus tamarindi</name>
    <dbReference type="NCBI Taxonomy" id="2599694"/>
    <lineage>
        <taxon>Bacteria</taxon>
        <taxon>Bacillati</taxon>
        <taxon>Bacillota</taxon>
        <taxon>Bacilli</taxon>
        <taxon>Bacillales</taxon>
        <taxon>Bacillaceae</taxon>
        <taxon>Terrilactibacillus</taxon>
    </lineage>
</organism>
<dbReference type="InterPro" id="IPR036286">
    <property type="entry name" value="LexA/Signal_pep-like_sf"/>
</dbReference>
<keyword evidence="6 12" id="KW-0645">Protease</keyword>
<gene>
    <name evidence="15" type="primary">lepB</name>
    <name evidence="15" type="ORF">GMB86_07775</name>
</gene>
<dbReference type="Proteomes" id="UP000440978">
    <property type="component" value="Unassembled WGS sequence"/>
</dbReference>
<evidence type="ECO:0000256" key="2">
    <source>
        <dbReference type="ARBA" id="ARBA00004401"/>
    </source>
</evidence>
<dbReference type="InterPro" id="IPR019758">
    <property type="entry name" value="Pept_S26A_signal_pept_1_CS"/>
</dbReference>
<dbReference type="InterPro" id="IPR000223">
    <property type="entry name" value="Pept_S26A_signal_pept_1"/>
</dbReference>
<comment type="catalytic activity">
    <reaction evidence="1 12">
        <text>Cleavage of hydrophobic, N-terminal signal or leader sequences from secreted and periplasmic proteins.</text>
        <dbReference type="EC" id="3.4.21.89"/>
    </reaction>
</comment>
<sequence length="181" mass="20940">MYVSKSNNITRWVLAIGCAIIIALLLRNLIFTNYVVEGQSMMPTLQDGNRLIVNKTDYHLSKPERFDIIIFHATKHKDFVKRIIGLPGDRIDYRNDVLHVNGHAVKEPFLNENKKKILSGLLTNDFPDKGTIEVPKDKLFVMGDNRLYSFDSRQIGFIDMKNVVGKVNLRYFPYSKFKIIH</sequence>
<evidence type="ECO:0000256" key="6">
    <source>
        <dbReference type="ARBA" id="ARBA00022670"/>
    </source>
</evidence>
<dbReference type="GO" id="GO:0005886">
    <property type="term" value="C:plasma membrane"/>
    <property type="evidence" value="ECO:0007669"/>
    <property type="project" value="UniProtKB-SubCell"/>
</dbReference>
<evidence type="ECO:0000259" key="14">
    <source>
        <dbReference type="Pfam" id="PF10502"/>
    </source>
</evidence>
<evidence type="ECO:0000256" key="5">
    <source>
        <dbReference type="ARBA" id="ARBA00022475"/>
    </source>
</evidence>
<dbReference type="AlphaFoldDB" id="A0A6N8CUR4"/>
<evidence type="ECO:0000256" key="12">
    <source>
        <dbReference type="RuleBase" id="RU003993"/>
    </source>
</evidence>
<evidence type="ECO:0000313" key="15">
    <source>
        <dbReference type="EMBL" id="MTT31906.1"/>
    </source>
</evidence>
<evidence type="ECO:0000256" key="1">
    <source>
        <dbReference type="ARBA" id="ARBA00000677"/>
    </source>
</evidence>
<dbReference type="Pfam" id="PF10502">
    <property type="entry name" value="Peptidase_S26"/>
    <property type="match status" value="1"/>
</dbReference>
<evidence type="ECO:0000256" key="7">
    <source>
        <dbReference type="ARBA" id="ARBA00022692"/>
    </source>
</evidence>